<dbReference type="InterPro" id="IPR036165">
    <property type="entry name" value="YefM-like_sf"/>
</dbReference>
<organism evidence="3 4">
    <name type="scientific">Thiomicrospira cyclica (strain DSM 14477 / JCM 11371 / ALM1)</name>
    <name type="common">Thioalkalimicrobium cyclicum</name>
    <dbReference type="NCBI Taxonomy" id="717773"/>
    <lineage>
        <taxon>Bacteria</taxon>
        <taxon>Pseudomonadati</taxon>
        <taxon>Pseudomonadota</taxon>
        <taxon>Gammaproteobacteria</taxon>
        <taxon>Thiotrichales</taxon>
        <taxon>Piscirickettsiaceae</taxon>
        <taxon>Thiomicrospira</taxon>
    </lineage>
</organism>
<dbReference type="eggNOG" id="COG2161">
    <property type="taxonomic scope" value="Bacteria"/>
</dbReference>
<dbReference type="STRING" id="717773.Thicy_0895"/>
<dbReference type="RefSeq" id="WP_013835445.1">
    <property type="nucleotide sequence ID" value="NC_015581.1"/>
</dbReference>
<comment type="similarity">
    <text evidence="1 2">Belongs to the phD/YefM antitoxin family.</text>
</comment>
<comment type="function">
    <text evidence="2">Antitoxin component of a type II toxin-antitoxin (TA) system.</text>
</comment>
<evidence type="ECO:0000313" key="4">
    <source>
        <dbReference type="Proteomes" id="UP000009232"/>
    </source>
</evidence>
<dbReference type="OrthoDB" id="9802003at2"/>
<dbReference type="Pfam" id="PF02604">
    <property type="entry name" value="PhdYeFM_antitox"/>
    <property type="match status" value="1"/>
</dbReference>
<evidence type="ECO:0000256" key="2">
    <source>
        <dbReference type="RuleBase" id="RU362080"/>
    </source>
</evidence>
<dbReference type="EMBL" id="CP002776">
    <property type="protein sequence ID" value="AEG31667.1"/>
    <property type="molecule type" value="Genomic_DNA"/>
</dbReference>
<dbReference type="HOGENOM" id="CLU_155837_2_0_6"/>
<dbReference type="AlphaFoldDB" id="F6DCT1"/>
<evidence type="ECO:0000313" key="3">
    <source>
        <dbReference type="EMBL" id="AEG31667.1"/>
    </source>
</evidence>
<name>F6DCT1_THICA</name>
<dbReference type="Proteomes" id="UP000009232">
    <property type="component" value="Chromosome"/>
</dbReference>
<proteinExistence type="inferred from homology"/>
<dbReference type="Gene3D" id="3.40.1620.10">
    <property type="entry name" value="YefM-like domain"/>
    <property type="match status" value="1"/>
</dbReference>
<protein>
    <recommendedName>
        <fullName evidence="2">Antitoxin</fullName>
    </recommendedName>
</protein>
<evidence type="ECO:0000256" key="1">
    <source>
        <dbReference type="ARBA" id="ARBA00009981"/>
    </source>
</evidence>
<keyword evidence="4" id="KW-1185">Reference proteome</keyword>
<sequence>MTSLNSTAARANFYGLIAQVNESHEPITIIGKKGNAVLISEEDWSAINETLFLLSTPGMRESIVEGLKTPVEECDTELVW</sequence>
<dbReference type="InterPro" id="IPR006442">
    <property type="entry name" value="Antitoxin_Phd/YefM"/>
</dbReference>
<accession>F6DCT1</accession>
<dbReference type="NCBIfam" id="TIGR01552">
    <property type="entry name" value="phd_fam"/>
    <property type="match status" value="1"/>
</dbReference>
<reference evidence="3 4" key="1">
    <citation type="submission" date="2011-05" db="EMBL/GenBank/DDBJ databases">
        <title>Complete sequence of Thioalkalimicrobium cyclicum ALM1.</title>
        <authorList>
            <consortium name="US DOE Joint Genome Institute"/>
            <person name="Lucas S."/>
            <person name="Han J."/>
            <person name="Lapidus A."/>
            <person name="Cheng J.-F."/>
            <person name="Goodwin L."/>
            <person name="Pitluck S."/>
            <person name="Peters L."/>
            <person name="Mikhailova N."/>
            <person name="Davenport K."/>
            <person name="Han C."/>
            <person name="Tapia R."/>
            <person name="Land M."/>
            <person name="Hauser L."/>
            <person name="Kyrpides N."/>
            <person name="Ivanova N."/>
            <person name="Pagani I."/>
            <person name="Kappler U."/>
            <person name="Woyke T."/>
        </authorList>
    </citation>
    <scope>NUCLEOTIDE SEQUENCE [LARGE SCALE GENOMIC DNA]</scope>
    <source>
        <strain evidence="4">DSM 14477 / JCM 11371 / ALM1</strain>
    </source>
</reference>
<dbReference type="SUPFAM" id="SSF143120">
    <property type="entry name" value="YefM-like"/>
    <property type="match status" value="1"/>
</dbReference>
<dbReference type="KEGG" id="tcy:Thicy_0895"/>
<gene>
    <name evidence="3" type="ordered locus">Thicy_0895</name>
</gene>